<evidence type="ECO:0000313" key="1">
    <source>
        <dbReference type="EMBL" id="MBW6395996.1"/>
    </source>
</evidence>
<name>A0ABS7A134_9DEIN</name>
<comment type="caution">
    <text evidence="1">The sequence shown here is derived from an EMBL/GenBank/DDBJ whole genome shotgun (WGS) entry which is preliminary data.</text>
</comment>
<sequence length="121" mass="13400">MLVWFDRAGGRLEEQALWPSGRDASVRLSLPVASPFAVDGLLEALELLRHMFPGRGLTPWPDRDTVEEAARALLRGGGRVEVEVVRAGGSLPERRVKVVLEAEHVGEKARLVLRAHWEEAC</sequence>
<gene>
    <name evidence="1" type="ORF">KZX47_12665</name>
</gene>
<accession>A0ABS7A134</accession>
<evidence type="ECO:0000313" key="2">
    <source>
        <dbReference type="Proteomes" id="UP000724268"/>
    </source>
</evidence>
<organism evidence="1 2">
    <name type="scientific">Thermus brevis</name>
    <dbReference type="NCBI Taxonomy" id="2862456"/>
    <lineage>
        <taxon>Bacteria</taxon>
        <taxon>Thermotogati</taxon>
        <taxon>Deinococcota</taxon>
        <taxon>Deinococci</taxon>
        <taxon>Thermales</taxon>
        <taxon>Thermaceae</taxon>
        <taxon>Thermus</taxon>
    </lineage>
</organism>
<keyword evidence="2" id="KW-1185">Reference proteome</keyword>
<dbReference type="RefSeq" id="WP_219760451.1">
    <property type="nucleotide sequence ID" value="NZ_JAHXRS010000029.1"/>
</dbReference>
<protein>
    <submittedName>
        <fullName evidence="1">Uncharacterized protein</fullName>
    </submittedName>
</protein>
<reference evidence="1 2" key="1">
    <citation type="submission" date="2021-07" db="EMBL/GenBank/DDBJ databases">
        <title>Thermus aquaticus gen. n. and sp. n., a nonsporulating extreme thermophile.</title>
        <authorList>
            <person name="Hu C.-J."/>
            <person name="Li W.-J."/>
            <person name="Xian W.-D."/>
        </authorList>
    </citation>
    <scope>NUCLEOTIDE SEQUENCE [LARGE SCALE GENOMIC DNA]</scope>
    <source>
        <strain evidence="1 2">SYSU G05001</strain>
    </source>
</reference>
<proteinExistence type="predicted"/>
<dbReference type="Proteomes" id="UP000724268">
    <property type="component" value="Unassembled WGS sequence"/>
</dbReference>
<dbReference type="EMBL" id="JAHXRS010000029">
    <property type="protein sequence ID" value="MBW6395996.1"/>
    <property type="molecule type" value="Genomic_DNA"/>
</dbReference>